<dbReference type="EMBL" id="QLZR01000005">
    <property type="protein sequence ID" value="RAZ75615.1"/>
    <property type="molecule type" value="Genomic_DNA"/>
</dbReference>
<dbReference type="AlphaFoldDB" id="A0A365KR78"/>
<name>A0A365KR78_9BACL</name>
<keyword evidence="2" id="KW-1185">Reference proteome</keyword>
<sequence length="121" mass="13140">MSFTGKVKAGSWAVKRYSSSVKQSAAGGLPSGRGLSPPALQPIVDWVESKTVMLMKEHPLARDVPWMVSALRKPSDFEACGGIGLRCWAGAARITIFLDILSVMVRILSIRRQILSIVISE</sequence>
<protein>
    <submittedName>
        <fullName evidence="1">Uncharacterized protein</fullName>
    </submittedName>
</protein>
<comment type="caution">
    <text evidence="1">The sequence shown here is derived from an EMBL/GenBank/DDBJ whole genome shotgun (WGS) entry which is preliminary data.</text>
</comment>
<proteinExistence type="predicted"/>
<evidence type="ECO:0000313" key="1">
    <source>
        <dbReference type="EMBL" id="RAZ75615.1"/>
    </source>
</evidence>
<accession>A0A365KR78</accession>
<evidence type="ECO:0000313" key="2">
    <source>
        <dbReference type="Proteomes" id="UP000251002"/>
    </source>
</evidence>
<reference evidence="1 2" key="1">
    <citation type="submission" date="2018-06" db="EMBL/GenBank/DDBJ databases">
        <title>The draft genome sequences of strains SCU63 and S1.</title>
        <authorList>
            <person name="Gan L."/>
        </authorList>
    </citation>
    <scope>NUCLEOTIDE SEQUENCE [LARGE SCALE GENOMIC DNA]</scope>
    <source>
        <strain evidence="1 2">SCU63</strain>
    </source>
</reference>
<gene>
    <name evidence="1" type="ORF">DP120_12475</name>
</gene>
<organism evidence="1 2">
    <name type="scientific">Planococcus halotolerans</name>
    <dbReference type="NCBI Taxonomy" id="2233542"/>
    <lineage>
        <taxon>Bacteria</taxon>
        <taxon>Bacillati</taxon>
        <taxon>Bacillota</taxon>
        <taxon>Bacilli</taxon>
        <taxon>Bacillales</taxon>
        <taxon>Caryophanaceae</taxon>
        <taxon>Planococcus</taxon>
    </lineage>
</organism>
<dbReference type="Proteomes" id="UP000251002">
    <property type="component" value="Unassembled WGS sequence"/>
</dbReference>